<evidence type="ECO:0000313" key="3">
    <source>
        <dbReference type="Proteomes" id="UP000055045"/>
    </source>
</evidence>
<dbReference type="EMBL" id="LLXE01000002">
    <property type="protein sequence ID" value="KUM66901.1"/>
    <property type="molecule type" value="Genomic_DNA"/>
</dbReference>
<protein>
    <submittedName>
        <fullName evidence="2">Uncharacterized protein</fullName>
    </submittedName>
</protein>
<dbReference type="Proteomes" id="UP000055045">
    <property type="component" value="Unassembled WGS sequence"/>
</dbReference>
<dbReference type="AlphaFoldDB" id="A0A124GTL9"/>
<comment type="caution">
    <text evidence="2">The sequence shown here is derived from an EMBL/GenBank/DDBJ whole genome shotgun (WGS) entry which is preliminary data.</text>
</comment>
<evidence type="ECO:0000256" key="1">
    <source>
        <dbReference type="SAM" id="MobiDB-lite"/>
    </source>
</evidence>
<keyword evidence="3" id="KW-1185">Reference proteome</keyword>
<organism evidence="2 3">
    <name type="scientific">Penicillium freii</name>
    <dbReference type="NCBI Taxonomy" id="48697"/>
    <lineage>
        <taxon>Eukaryota</taxon>
        <taxon>Fungi</taxon>
        <taxon>Dikarya</taxon>
        <taxon>Ascomycota</taxon>
        <taxon>Pezizomycotina</taxon>
        <taxon>Eurotiomycetes</taxon>
        <taxon>Eurotiomycetidae</taxon>
        <taxon>Eurotiales</taxon>
        <taxon>Aspergillaceae</taxon>
        <taxon>Penicillium</taxon>
    </lineage>
</organism>
<feature type="region of interest" description="Disordered" evidence="1">
    <location>
        <begin position="1"/>
        <end position="63"/>
    </location>
</feature>
<gene>
    <name evidence="2" type="ORF">ACN42_g199</name>
</gene>
<feature type="compositionally biased region" description="Basic and acidic residues" evidence="1">
    <location>
        <begin position="35"/>
        <end position="48"/>
    </location>
</feature>
<proteinExistence type="predicted"/>
<name>A0A124GTL9_PENFR</name>
<sequence length="82" mass="9429">MSSPAPQSHEEDNNPPQTLPESPRTSRRRHRGAIHPRDSLPEVEEAHRATPPHLPTRRRSLPGAFRLRIRSTTRPRCLGLDW</sequence>
<reference evidence="2 3" key="1">
    <citation type="submission" date="2015-10" db="EMBL/GenBank/DDBJ databases">
        <title>Genome sequencing of Penicillium freii.</title>
        <authorList>
            <person name="Nguyen H.D."/>
            <person name="Visagie C.M."/>
            <person name="Seifert K.A."/>
        </authorList>
    </citation>
    <scope>NUCLEOTIDE SEQUENCE [LARGE SCALE GENOMIC DNA]</scope>
    <source>
        <strain evidence="2 3">DAOM 242723</strain>
    </source>
</reference>
<evidence type="ECO:0000313" key="2">
    <source>
        <dbReference type="EMBL" id="KUM66901.1"/>
    </source>
</evidence>
<feature type="compositionally biased region" description="Basic residues" evidence="1">
    <location>
        <begin position="25"/>
        <end position="34"/>
    </location>
</feature>
<accession>A0A124GTL9</accession>